<keyword evidence="6" id="KW-0413">Isomerase</keyword>
<dbReference type="InterPro" id="IPR023214">
    <property type="entry name" value="HAD_sf"/>
</dbReference>
<dbReference type="SFLD" id="SFLDG01135">
    <property type="entry name" value="C1.5.6:_HAD__Beta-PGM__Phospha"/>
    <property type="match status" value="1"/>
</dbReference>
<reference evidence="6 7" key="2">
    <citation type="journal article" date="2016" name="ISME J.">
        <title>Characterization of the first cultured representative of Verrucomicrobia subdivision 5 indicates the proposal of a novel phylum.</title>
        <authorList>
            <person name="Spring S."/>
            <person name="Bunk B."/>
            <person name="Sproer C."/>
            <person name="Schumann P."/>
            <person name="Rohde M."/>
            <person name="Tindall B.J."/>
            <person name="Klenk H.P."/>
        </authorList>
    </citation>
    <scope>NUCLEOTIDE SEQUENCE [LARGE SCALE GENOMIC DNA]</scope>
    <source>
        <strain evidence="6 7">L21-Fru-AB</strain>
    </source>
</reference>
<dbReference type="SFLD" id="SFLDG01129">
    <property type="entry name" value="C1.5:_HAD__Beta-PGM__Phosphata"/>
    <property type="match status" value="1"/>
</dbReference>
<keyword evidence="5" id="KW-0119">Carbohydrate metabolism</keyword>
<dbReference type="STRING" id="1307763.L21SP4_00313"/>
<dbReference type="GO" id="GO:0046872">
    <property type="term" value="F:metal ion binding"/>
    <property type="evidence" value="ECO:0007669"/>
    <property type="project" value="UniProtKB-KW"/>
</dbReference>
<keyword evidence="3" id="KW-0479">Metal-binding</keyword>
<evidence type="ECO:0000256" key="1">
    <source>
        <dbReference type="ARBA" id="ARBA00001946"/>
    </source>
</evidence>
<evidence type="ECO:0000313" key="7">
    <source>
        <dbReference type="Proteomes" id="UP000035268"/>
    </source>
</evidence>
<dbReference type="InterPro" id="IPR006439">
    <property type="entry name" value="HAD-SF_hydro_IA"/>
</dbReference>
<evidence type="ECO:0000256" key="3">
    <source>
        <dbReference type="ARBA" id="ARBA00022723"/>
    </source>
</evidence>
<comment type="cofactor">
    <cofactor evidence="1">
        <name>Mg(2+)</name>
        <dbReference type="ChEBI" id="CHEBI:18420"/>
    </cofactor>
</comment>
<dbReference type="EC" id="5.4.2.6" evidence="6"/>
<dbReference type="Gene3D" id="1.10.150.240">
    <property type="entry name" value="Putative phosphatase, domain 2"/>
    <property type="match status" value="1"/>
</dbReference>
<gene>
    <name evidence="6" type="primary">ycjU</name>
    <name evidence="6" type="ORF">L21SP4_00313</name>
</gene>
<dbReference type="RefSeq" id="WP_052881008.1">
    <property type="nucleotide sequence ID" value="NZ_CP010904.1"/>
</dbReference>
<dbReference type="SFLD" id="SFLDS00003">
    <property type="entry name" value="Haloacid_Dehalogenase"/>
    <property type="match status" value="1"/>
</dbReference>
<evidence type="ECO:0000256" key="2">
    <source>
        <dbReference type="ARBA" id="ARBA00006171"/>
    </source>
</evidence>
<accession>A0A0G3EHE4</accession>
<evidence type="ECO:0000256" key="4">
    <source>
        <dbReference type="ARBA" id="ARBA00022842"/>
    </source>
</evidence>
<dbReference type="NCBIfam" id="TIGR01509">
    <property type="entry name" value="HAD-SF-IA-v3"/>
    <property type="match status" value="1"/>
</dbReference>
<protein>
    <submittedName>
        <fullName evidence="6">Beta-phosphoglucomutase</fullName>
        <ecNumber evidence="6">5.4.2.6</ecNumber>
    </submittedName>
</protein>
<evidence type="ECO:0000256" key="5">
    <source>
        <dbReference type="ARBA" id="ARBA00023277"/>
    </source>
</evidence>
<dbReference type="CDD" id="cd07505">
    <property type="entry name" value="HAD_BPGM-like"/>
    <property type="match status" value="1"/>
</dbReference>
<dbReference type="InterPro" id="IPR023198">
    <property type="entry name" value="PGP-like_dom2"/>
</dbReference>
<organism evidence="6 7">
    <name type="scientific">Kiritimatiella glycovorans</name>
    <dbReference type="NCBI Taxonomy" id="1307763"/>
    <lineage>
        <taxon>Bacteria</taxon>
        <taxon>Pseudomonadati</taxon>
        <taxon>Kiritimatiellota</taxon>
        <taxon>Kiritimatiellia</taxon>
        <taxon>Kiritimatiellales</taxon>
        <taxon>Kiritimatiellaceae</taxon>
        <taxon>Kiritimatiella</taxon>
    </lineage>
</organism>
<dbReference type="PANTHER" id="PTHR46193:SF18">
    <property type="entry name" value="HEXITOL PHOSPHATASE B"/>
    <property type="match status" value="1"/>
</dbReference>
<dbReference type="EMBL" id="CP010904">
    <property type="protein sequence ID" value="AKJ63594.1"/>
    <property type="molecule type" value="Genomic_DNA"/>
</dbReference>
<dbReference type="Proteomes" id="UP000035268">
    <property type="component" value="Chromosome"/>
</dbReference>
<evidence type="ECO:0000313" key="6">
    <source>
        <dbReference type="EMBL" id="AKJ63594.1"/>
    </source>
</evidence>
<dbReference type="Gene3D" id="3.40.50.1000">
    <property type="entry name" value="HAD superfamily/HAD-like"/>
    <property type="match status" value="1"/>
</dbReference>
<dbReference type="AlphaFoldDB" id="A0A0G3EHE4"/>
<dbReference type="InterPro" id="IPR036412">
    <property type="entry name" value="HAD-like_sf"/>
</dbReference>
<dbReference type="Pfam" id="PF00702">
    <property type="entry name" value="Hydrolase"/>
    <property type="match status" value="1"/>
</dbReference>
<dbReference type="GO" id="GO:0008801">
    <property type="term" value="F:beta-phosphoglucomutase activity"/>
    <property type="evidence" value="ECO:0007669"/>
    <property type="project" value="UniProtKB-EC"/>
</dbReference>
<comment type="similarity">
    <text evidence="2">Belongs to the HAD-like hydrolase superfamily. CbbY/CbbZ/Gph/YieH family.</text>
</comment>
<dbReference type="OrthoDB" id="9797743at2"/>
<proteinExistence type="inferred from homology"/>
<dbReference type="KEGG" id="vbl:L21SP4_00313"/>
<sequence length="235" mass="26050">MNAPDKTPKNWAAVFDVDGTMVDNAAYHEAAWIELGRRHGVPITAEYYRHHMHSRSNEVLVPQLFPERTSREAIDAVVEEKEALYRELYRPHVAPLPGLLDLIADLAREDVPVMAVTNSPPANAAFVLQALEIEETFRGCLDYTRVPEGKPAPDLYLEAARRLELPPGQCVAFEDSVSGFRSAEAAGVPYVAVTGAANPHELVHAQGALAHIEDFRGVTTEWIRRRAFGLFDPTD</sequence>
<keyword evidence="7" id="KW-1185">Reference proteome</keyword>
<dbReference type="SUPFAM" id="SSF56784">
    <property type="entry name" value="HAD-like"/>
    <property type="match status" value="1"/>
</dbReference>
<keyword evidence="4" id="KW-0460">Magnesium</keyword>
<name>A0A0G3EHE4_9BACT</name>
<dbReference type="PANTHER" id="PTHR46193">
    <property type="entry name" value="6-PHOSPHOGLUCONATE PHOSPHATASE"/>
    <property type="match status" value="1"/>
</dbReference>
<reference evidence="7" key="1">
    <citation type="submission" date="2015-02" db="EMBL/GenBank/DDBJ databases">
        <title>Description and complete genome sequence of the first cultured representative of the subdivision 5 of the Verrucomicrobia phylum.</title>
        <authorList>
            <person name="Spring S."/>
            <person name="Bunk B."/>
            <person name="Sproer C."/>
            <person name="Klenk H.-P."/>
        </authorList>
    </citation>
    <scope>NUCLEOTIDE SEQUENCE [LARGE SCALE GENOMIC DNA]</scope>
    <source>
        <strain evidence="7">L21-Fru-AB</strain>
    </source>
</reference>
<dbReference type="InterPro" id="IPR051600">
    <property type="entry name" value="Beta-PGM-like"/>
</dbReference>